<dbReference type="AlphaFoldDB" id="A0AAV4ZT23"/>
<comment type="caution">
    <text evidence="2">The sequence shown here is derived from an EMBL/GenBank/DDBJ whole genome shotgun (WGS) entry which is preliminary data.</text>
</comment>
<keyword evidence="3" id="KW-1185">Reference proteome</keyword>
<feature type="region of interest" description="Disordered" evidence="1">
    <location>
        <begin position="112"/>
        <end position="132"/>
    </location>
</feature>
<accession>A0AAV4ZT23</accession>
<proteinExistence type="predicted"/>
<evidence type="ECO:0000313" key="2">
    <source>
        <dbReference type="EMBL" id="GJD91448.1"/>
    </source>
</evidence>
<evidence type="ECO:0000313" key="3">
    <source>
        <dbReference type="Proteomes" id="UP001055247"/>
    </source>
</evidence>
<dbReference type="RefSeq" id="WP_066927989.1">
    <property type="nucleotide sequence ID" value="NZ_BPQO01000027.1"/>
</dbReference>
<reference evidence="2" key="2">
    <citation type="submission" date="2021-08" db="EMBL/GenBank/DDBJ databases">
        <authorList>
            <person name="Tani A."/>
            <person name="Ola A."/>
            <person name="Ogura Y."/>
            <person name="Katsura K."/>
            <person name="Hayashi T."/>
        </authorList>
    </citation>
    <scope>NUCLEOTIDE SEQUENCE</scope>
    <source>
        <strain evidence="2">DSM 16372</strain>
    </source>
</reference>
<protein>
    <submittedName>
        <fullName evidence="2">Uncharacterized protein</fullName>
    </submittedName>
</protein>
<dbReference type="EMBL" id="BPQO01000027">
    <property type="protein sequence ID" value="GJD91448.1"/>
    <property type="molecule type" value="Genomic_DNA"/>
</dbReference>
<sequence>MTYPGRRPVTVRWAAMADAGDPGDAGTVSAEIEAWLARHPPADADAAGLDRARALGGLRDGLARLVRDPRLARDPAFRACLADLPARADDPDALFAGLAELLGRAERLAGQSAGQSAGMRADPHPGGEGDVAAPRARRMILRL</sequence>
<evidence type="ECO:0000256" key="1">
    <source>
        <dbReference type="SAM" id="MobiDB-lite"/>
    </source>
</evidence>
<dbReference type="Proteomes" id="UP001055247">
    <property type="component" value="Unassembled WGS sequence"/>
</dbReference>
<reference evidence="2" key="1">
    <citation type="journal article" date="2016" name="Front. Microbiol.">
        <title>Genome Sequence of the Piezophilic, Mesophilic Sulfate-Reducing Bacterium Desulfovibrio indicus J2T.</title>
        <authorList>
            <person name="Cao J."/>
            <person name="Maignien L."/>
            <person name="Shao Z."/>
            <person name="Alain K."/>
            <person name="Jebbar M."/>
        </authorList>
    </citation>
    <scope>NUCLEOTIDE SEQUENCE</scope>
    <source>
        <strain evidence="2">DSM 16372</strain>
    </source>
</reference>
<name>A0AAV4ZT23_9HYPH</name>
<organism evidence="2 3">
    <name type="scientific">Methylobacterium hispanicum</name>
    <dbReference type="NCBI Taxonomy" id="270350"/>
    <lineage>
        <taxon>Bacteria</taxon>
        <taxon>Pseudomonadati</taxon>
        <taxon>Pseudomonadota</taxon>
        <taxon>Alphaproteobacteria</taxon>
        <taxon>Hyphomicrobiales</taxon>
        <taxon>Methylobacteriaceae</taxon>
        <taxon>Methylobacterium</taxon>
    </lineage>
</organism>
<gene>
    <name evidence="2" type="ORF">BHAOGJBA_4996</name>
</gene>